<name>A0ABT6AXD1_9BURK</name>
<dbReference type="InterPro" id="IPR008930">
    <property type="entry name" value="Terpenoid_cyclase/PrenylTrfase"/>
</dbReference>
<protein>
    <submittedName>
        <fullName evidence="5">Prenyltransferase/squalene oxidase repeat-containing protein</fullName>
    </submittedName>
</protein>
<dbReference type="Proteomes" id="UP001216674">
    <property type="component" value="Unassembled WGS sequence"/>
</dbReference>
<gene>
    <name evidence="5" type="ORF">P3W85_30690</name>
</gene>
<dbReference type="Gene3D" id="1.50.10.20">
    <property type="match status" value="1"/>
</dbReference>
<dbReference type="CDD" id="cd02889">
    <property type="entry name" value="SQCY"/>
    <property type="match status" value="1"/>
</dbReference>
<evidence type="ECO:0000259" key="4">
    <source>
        <dbReference type="Pfam" id="PF13243"/>
    </source>
</evidence>
<evidence type="ECO:0000313" key="6">
    <source>
        <dbReference type="Proteomes" id="UP001216674"/>
    </source>
</evidence>
<sequence>RYAEAVSRAREWIAGMQSGNGGWGAFEPENTHEYLNNIPFSDHGALLDPPTADVSARCLSMLAQLGESAASSGAFKRALRYLLDEQMADGSWYGRWGTNYIYGTWSALCALNAAGLAPEAPEMRRAADWLVSVQNADGGWGEDGSSYRLDYQGYEPAPSVPSQTAWAVLGLMAAGEVDHPAVARGIEYLVRTQQADGLWKEARFTAVGFPRVFYLRYHGYARFFPLWAVARYRNLRRDGTRAVAWGM</sequence>
<dbReference type="SUPFAM" id="SSF48239">
    <property type="entry name" value="Terpenoid cyclases/Protein prenyltransferases"/>
    <property type="match status" value="1"/>
</dbReference>
<evidence type="ECO:0000313" key="5">
    <source>
        <dbReference type="EMBL" id="MDF3837287.1"/>
    </source>
</evidence>
<comment type="pathway">
    <text evidence="1">Secondary metabolite biosynthesis; hopanoid biosynthesis.</text>
</comment>
<evidence type="ECO:0000256" key="2">
    <source>
        <dbReference type="ARBA" id="ARBA00009755"/>
    </source>
</evidence>
<evidence type="ECO:0000256" key="3">
    <source>
        <dbReference type="ARBA" id="ARBA00022737"/>
    </source>
</evidence>
<keyword evidence="3" id="KW-0677">Repeat</keyword>
<organism evidence="5 6">
    <name type="scientific">Cupriavidus basilensis</name>
    <dbReference type="NCBI Taxonomy" id="68895"/>
    <lineage>
        <taxon>Bacteria</taxon>
        <taxon>Pseudomonadati</taxon>
        <taxon>Pseudomonadota</taxon>
        <taxon>Betaproteobacteria</taxon>
        <taxon>Burkholderiales</taxon>
        <taxon>Burkholderiaceae</taxon>
        <taxon>Cupriavidus</taxon>
    </lineage>
</organism>
<evidence type="ECO:0000256" key="1">
    <source>
        <dbReference type="ARBA" id="ARBA00004999"/>
    </source>
</evidence>
<proteinExistence type="inferred from homology"/>
<keyword evidence="6" id="KW-1185">Reference proteome</keyword>
<dbReference type="InterPro" id="IPR032696">
    <property type="entry name" value="SQ_cyclase_C"/>
</dbReference>
<dbReference type="Pfam" id="PF13243">
    <property type="entry name" value="SQHop_cyclase_C"/>
    <property type="match status" value="1"/>
</dbReference>
<comment type="caution">
    <text evidence="5">The sequence shown here is derived from an EMBL/GenBank/DDBJ whole genome shotgun (WGS) entry which is preliminary data.</text>
</comment>
<feature type="domain" description="Squalene cyclase C-terminal" evidence="4">
    <location>
        <begin position="3"/>
        <end position="234"/>
    </location>
</feature>
<feature type="non-terminal residue" evidence="5">
    <location>
        <position position="1"/>
    </location>
</feature>
<dbReference type="PANTHER" id="PTHR11764">
    <property type="entry name" value="TERPENE CYCLASE/MUTASE FAMILY MEMBER"/>
    <property type="match status" value="1"/>
</dbReference>
<accession>A0ABT6AXD1</accession>
<dbReference type="PANTHER" id="PTHR11764:SF20">
    <property type="entry name" value="LANOSTEROL SYNTHASE"/>
    <property type="match status" value="1"/>
</dbReference>
<reference evidence="5 6" key="1">
    <citation type="submission" date="2023-03" db="EMBL/GenBank/DDBJ databases">
        <title>Draft assemblies of triclosan tolerant bacteria isolated from returned activated sludge.</title>
        <authorList>
            <person name="Van Hamelsveld S."/>
        </authorList>
    </citation>
    <scope>NUCLEOTIDE SEQUENCE [LARGE SCALE GENOMIC DNA]</scope>
    <source>
        <strain evidence="5 6">GW210010_S58</strain>
    </source>
</reference>
<dbReference type="EMBL" id="JARJLM010000499">
    <property type="protein sequence ID" value="MDF3837287.1"/>
    <property type="molecule type" value="Genomic_DNA"/>
</dbReference>
<dbReference type="InterPro" id="IPR018333">
    <property type="entry name" value="Squalene_cyclase"/>
</dbReference>
<comment type="similarity">
    <text evidence="2">Belongs to the terpene cyclase/mutase family.</text>
</comment>